<sequence length="203" mass="23055">MLKTGIIRPSKPPYCKPTFCVKKTVGWRTVHDFRGINSKFHVPSTPVPRKEVVFDTMADDYSFSAMDLLCDFFHVRLPDSKKFSTIMHQAGEMHILRKRDNLSRCFLWLRRDSHGPEQNSSHSSLTTTLHTAAATVGATRGRAKNGELSLTPQQLRLFTELKRLLSDPPTLAHPDRLRPFYVLMDASDYAVGGYLYQVDDSGK</sequence>
<comment type="caution">
    <text evidence="2">The sequence shown here is derived from an EMBL/GenBank/DDBJ whole genome shotgun (WGS) entry which is preliminary data.</text>
</comment>
<dbReference type="InterPro" id="IPR041577">
    <property type="entry name" value="RT_RNaseH_2"/>
</dbReference>
<proteinExistence type="predicted"/>
<dbReference type="PANTHER" id="PTHR33064">
    <property type="entry name" value="POL PROTEIN"/>
    <property type="match status" value="1"/>
</dbReference>
<accession>A0A225X0G5</accession>
<evidence type="ECO:0000259" key="1">
    <source>
        <dbReference type="Pfam" id="PF17919"/>
    </source>
</evidence>
<dbReference type="EMBL" id="NBNE01000114">
    <property type="protein sequence ID" value="OWZ22728.1"/>
    <property type="molecule type" value="Genomic_DNA"/>
</dbReference>
<dbReference type="Proteomes" id="UP000198211">
    <property type="component" value="Unassembled WGS sequence"/>
</dbReference>
<dbReference type="Gene3D" id="3.30.70.270">
    <property type="match status" value="1"/>
</dbReference>
<dbReference type="SUPFAM" id="SSF56672">
    <property type="entry name" value="DNA/RNA polymerases"/>
    <property type="match status" value="2"/>
</dbReference>
<feature type="domain" description="Reverse transcriptase/retrotransposon-derived protein RNase H-like" evidence="1">
    <location>
        <begin position="151"/>
        <end position="202"/>
    </location>
</feature>
<name>A0A225X0G5_9STRA</name>
<keyword evidence="3" id="KW-1185">Reference proteome</keyword>
<organism evidence="2 3">
    <name type="scientific">Phytophthora megakarya</name>
    <dbReference type="NCBI Taxonomy" id="4795"/>
    <lineage>
        <taxon>Eukaryota</taxon>
        <taxon>Sar</taxon>
        <taxon>Stramenopiles</taxon>
        <taxon>Oomycota</taxon>
        <taxon>Peronosporomycetes</taxon>
        <taxon>Peronosporales</taxon>
        <taxon>Peronosporaceae</taxon>
        <taxon>Phytophthora</taxon>
    </lineage>
</organism>
<reference evidence="3" key="1">
    <citation type="submission" date="2017-03" db="EMBL/GenBank/DDBJ databases">
        <title>Phytopthora megakarya and P. palmivora, two closely related causual agents of cacao black pod achieved similar genome size and gene model numbers by different mechanisms.</title>
        <authorList>
            <person name="Ali S."/>
            <person name="Shao J."/>
            <person name="Larry D.J."/>
            <person name="Kronmiller B."/>
            <person name="Shen D."/>
            <person name="Strem M.D."/>
            <person name="Melnick R.L."/>
            <person name="Guiltinan M.J."/>
            <person name="Tyler B.M."/>
            <person name="Meinhardt L.W."/>
            <person name="Bailey B.A."/>
        </authorList>
    </citation>
    <scope>NUCLEOTIDE SEQUENCE [LARGE SCALE GENOMIC DNA]</scope>
    <source>
        <strain evidence="3">zdho120</strain>
    </source>
</reference>
<gene>
    <name evidence="2" type="ORF">PHMEG_0002524</name>
</gene>
<dbReference type="AlphaFoldDB" id="A0A225X0G5"/>
<dbReference type="InterPro" id="IPR051320">
    <property type="entry name" value="Viral_Replic_Matur_Polypro"/>
</dbReference>
<dbReference type="InterPro" id="IPR043502">
    <property type="entry name" value="DNA/RNA_pol_sf"/>
</dbReference>
<dbReference type="Gene3D" id="3.10.10.10">
    <property type="entry name" value="HIV Type 1 Reverse Transcriptase, subunit A, domain 1"/>
    <property type="match status" value="1"/>
</dbReference>
<dbReference type="Pfam" id="PF17919">
    <property type="entry name" value="RT_RNaseH_2"/>
    <property type="match status" value="1"/>
</dbReference>
<evidence type="ECO:0000313" key="3">
    <source>
        <dbReference type="Proteomes" id="UP000198211"/>
    </source>
</evidence>
<dbReference type="PANTHER" id="PTHR33064:SF37">
    <property type="entry name" value="RIBONUCLEASE H"/>
    <property type="match status" value="1"/>
</dbReference>
<protein>
    <recommendedName>
        <fullName evidence="1">Reverse transcriptase/retrotransposon-derived protein RNase H-like domain-containing protein</fullName>
    </recommendedName>
</protein>
<dbReference type="InterPro" id="IPR043128">
    <property type="entry name" value="Rev_trsase/Diguanyl_cyclase"/>
</dbReference>
<evidence type="ECO:0000313" key="2">
    <source>
        <dbReference type="EMBL" id="OWZ22728.1"/>
    </source>
</evidence>